<evidence type="ECO:0000256" key="2">
    <source>
        <dbReference type="ARBA" id="ARBA00010519"/>
    </source>
</evidence>
<dbReference type="GO" id="GO:0016020">
    <property type="term" value="C:membrane"/>
    <property type="evidence" value="ECO:0007669"/>
    <property type="project" value="UniProtKB-SubCell"/>
</dbReference>
<feature type="transmembrane region" description="Helical" evidence="11">
    <location>
        <begin position="56"/>
        <end position="79"/>
    </location>
</feature>
<geneLocation type="mitochondrion" evidence="12"/>
<feature type="transmembrane region" description="Helical" evidence="11">
    <location>
        <begin position="25"/>
        <end position="50"/>
    </location>
</feature>
<proteinExistence type="inferred from homology"/>
<evidence type="ECO:0000256" key="8">
    <source>
        <dbReference type="ARBA" id="ARBA00023136"/>
    </source>
</evidence>
<evidence type="ECO:0000256" key="7">
    <source>
        <dbReference type="ARBA" id="ARBA00023027"/>
    </source>
</evidence>
<keyword evidence="5" id="KW-1278">Translocase</keyword>
<evidence type="ECO:0000256" key="6">
    <source>
        <dbReference type="ARBA" id="ARBA00022989"/>
    </source>
</evidence>
<evidence type="ECO:0000256" key="10">
    <source>
        <dbReference type="ARBA" id="ARBA00049551"/>
    </source>
</evidence>
<comment type="catalytic activity">
    <reaction evidence="10">
        <text>a ubiquinone + NADH + 5 H(+)(in) = a ubiquinol + NAD(+) + 4 H(+)(out)</text>
        <dbReference type="Rhea" id="RHEA:29091"/>
        <dbReference type="Rhea" id="RHEA-COMP:9565"/>
        <dbReference type="Rhea" id="RHEA-COMP:9566"/>
        <dbReference type="ChEBI" id="CHEBI:15378"/>
        <dbReference type="ChEBI" id="CHEBI:16389"/>
        <dbReference type="ChEBI" id="CHEBI:17976"/>
        <dbReference type="ChEBI" id="CHEBI:57540"/>
        <dbReference type="ChEBI" id="CHEBI:57945"/>
        <dbReference type="EC" id="7.1.1.2"/>
    </reaction>
</comment>
<dbReference type="InterPro" id="IPR039428">
    <property type="entry name" value="NUOK/Mnh_C1-like"/>
</dbReference>
<keyword evidence="12" id="KW-0496">Mitochondrion</keyword>
<evidence type="ECO:0000256" key="1">
    <source>
        <dbReference type="ARBA" id="ARBA00004141"/>
    </source>
</evidence>
<keyword evidence="4 11" id="KW-0812">Transmembrane</keyword>
<reference evidence="12" key="1">
    <citation type="submission" date="2018-02" db="EMBL/GenBank/DDBJ databases">
        <title>Resolving the psyllid tree of life: Phylogenomic analysis of the superfamily Psylloidea (Hemiptera).</title>
        <authorList>
            <person name="Percy D.M."/>
            <person name="Sveinsson S."/>
            <person name="Lemmon A.R."/>
            <person name="Lemmon E.M."/>
            <person name="Ouvrard D."/>
            <person name="Burckhardt D."/>
        </authorList>
    </citation>
    <scope>NUCLEOTIDE SEQUENCE</scope>
    <source>
        <strain evidence="12">DP2.idba.160_circ</strain>
    </source>
</reference>
<dbReference type="AlphaFoldDB" id="A0A344A2C7"/>
<sequence>MFIFFGCLYMFWLGLIYFYTMKKHILMMLMVLEFMSLSVLLMIINFLVTFLYDSSIIIYFIIVMVCEAVMGLVLLTLLVRTHGNDYLKVSSIYLC</sequence>
<gene>
    <name evidence="12" type="primary">nad4l</name>
</gene>
<evidence type="ECO:0000256" key="9">
    <source>
        <dbReference type="ARBA" id="ARBA00031586"/>
    </source>
</evidence>
<evidence type="ECO:0000256" key="5">
    <source>
        <dbReference type="ARBA" id="ARBA00022967"/>
    </source>
</evidence>
<dbReference type="EMBL" id="MG989225">
    <property type="protein sequence ID" value="AWU48918.1"/>
    <property type="molecule type" value="Genomic_DNA"/>
</dbReference>
<keyword evidence="7" id="KW-0520">NAD</keyword>
<dbReference type="Gene3D" id="1.10.287.3510">
    <property type="match status" value="1"/>
</dbReference>
<protein>
    <recommendedName>
        <fullName evidence="3">NADH-ubiquinone oxidoreductase chain 4L</fullName>
    </recommendedName>
    <alternativeName>
        <fullName evidence="9">NADH dehydrogenase subunit 4L</fullName>
    </alternativeName>
</protein>
<organism evidence="12">
    <name type="scientific">Freysuila caesalpiniae</name>
    <dbReference type="NCBI Taxonomy" id="2008487"/>
    <lineage>
        <taxon>Eukaryota</taxon>
        <taxon>Metazoa</taxon>
        <taxon>Ecdysozoa</taxon>
        <taxon>Arthropoda</taxon>
        <taxon>Hexapoda</taxon>
        <taxon>Insecta</taxon>
        <taxon>Pterygota</taxon>
        <taxon>Neoptera</taxon>
        <taxon>Paraneoptera</taxon>
        <taxon>Hemiptera</taxon>
        <taxon>Sternorrhyncha</taxon>
        <taxon>Psylloidea</taxon>
        <taxon>Psyllidae</taxon>
        <taxon>Aphalaroidinae</taxon>
        <taxon>Freysuila</taxon>
    </lineage>
</organism>
<name>A0A344A2C7_9HEMI</name>
<evidence type="ECO:0000313" key="12">
    <source>
        <dbReference type="EMBL" id="AWU48918.1"/>
    </source>
</evidence>
<evidence type="ECO:0000256" key="4">
    <source>
        <dbReference type="ARBA" id="ARBA00022692"/>
    </source>
</evidence>
<comment type="subcellular location">
    <subcellularLocation>
        <location evidence="1">Membrane</location>
        <topology evidence="1">Multi-pass membrane protein</topology>
    </subcellularLocation>
</comment>
<dbReference type="Pfam" id="PF00420">
    <property type="entry name" value="Oxidored_q2"/>
    <property type="match status" value="1"/>
</dbReference>
<keyword evidence="6 11" id="KW-1133">Transmembrane helix</keyword>
<evidence type="ECO:0000256" key="11">
    <source>
        <dbReference type="SAM" id="Phobius"/>
    </source>
</evidence>
<keyword evidence="8 11" id="KW-0472">Membrane</keyword>
<comment type="similarity">
    <text evidence="2">Belongs to the complex I subunit 4L family.</text>
</comment>
<dbReference type="GO" id="GO:0008137">
    <property type="term" value="F:NADH dehydrogenase (ubiquinone) activity"/>
    <property type="evidence" value="ECO:0007669"/>
    <property type="project" value="UniProtKB-EC"/>
</dbReference>
<evidence type="ECO:0000256" key="3">
    <source>
        <dbReference type="ARBA" id="ARBA00016612"/>
    </source>
</evidence>
<accession>A0A344A2C7</accession>